<feature type="chain" id="PRO_5046000464" evidence="3">
    <location>
        <begin position="27"/>
        <end position="510"/>
    </location>
</feature>
<dbReference type="Gene3D" id="3.10.105.10">
    <property type="entry name" value="Dipeptide-binding Protein, Domain 3"/>
    <property type="match status" value="1"/>
</dbReference>
<dbReference type="InterPro" id="IPR000914">
    <property type="entry name" value="SBP_5_dom"/>
</dbReference>
<comment type="caution">
    <text evidence="5">The sequence shown here is derived from an EMBL/GenBank/DDBJ whole genome shotgun (WGS) entry which is preliminary data.</text>
</comment>
<dbReference type="SUPFAM" id="SSF53850">
    <property type="entry name" value="Periplasmic binding protein-like II"/>
    <property type="match status" value="1"/>
</dbReference>
<dbReference type="RefSeq" id="WP_315652646.1">
    <property type="nucleotide sequence ID" value="NZ_JAVXZY010000011.1"/>
</dbReference>
<gene>
    <name evidence="5" type="ORF">RQP53_20960</name>
</gene>
<feature type="signal peptide" evidence="3">
    <location>
        <begin position="1"/>
        <end position="26"/>
    </location>
</feature>
<comment type="similarity">
    <text evidence="1">Belongs to the bacterial solute-binding protein 5 family.</text>
</comment>
<dbReference type="EMBL" id="JAVXZY010000011">
    <property type="protein sequence ID" value="MDT9001760.1"/>
    <property type="molecule type" value="Genomic_DNA"/>
</dbReference>
<evidence type="ECO:0000313" key="6">
    <source>
        <dbReference type="Proteomes" id="UP001246372"/>
    </source>
</evidence>
<protein>
    <submittedName>
        <fullName evidence="5">ABC transporter substrate-binding protein</fullName>
    </submittedName>
</protein>
<dbReference type="InterPro" id="IPR030678">
    <property type="entry name" value="Peptide/Ni-bd"/>
</dbReference>
<evidence type="ECO:0000256" key="1">
    <source>
        <dbReference type="ARBA" id="ARBA00005695"/>
    </source>
</evidence>
<dbReference type="PROSITE" id="PS51318">
    <property type="entry name" value="TAT"/>
    <property type="match status" value="1"/>
</dbReference>
<dbReference type="PANTHER" id="PTHR30290:SF38">
    <property type="entry name" value="D,D-DIPEPTIDE-BINDING PERIPLASMIC PROTEIN DDPA-RELATED"/>
    <property type="match status" value="1"/>
</dbReference>
<dbReference type="PIRSF" id="PIRSF002741">
    <property type="entry name" value="MppA"/>
    <property type="match status" value="1"/>
</dbReference>
<dbReference type="InterPro" id="IPR039424">
    <property type="entry name" value="SBP_5"/>
</dbReference>
<organism evidence="5 6">
    <name type="scientific">Roseateles aquae</name>
    <dbReference type="NCBI Taxonomy" id="3077235"/>
    <lineage>
        <taxon>Bacteria</taxon>
        <taxon>Pseudomonadati</taxon>
        <taxon>Pseudomonadota</taxon>
        <taxon>Betaproteobacteria</taxon>
        <taxon>Burkholderiales</taxon>
        <taxon>Sphaerotilaceae</taxon>
        <taxon>Roseateles</taxon>
    </lineage>
</organism>
<dbReference type="Pfam" id="PF00496">
    <property type="entry name" value="SBP_bac_5"/>
    <property type="match status" value="1"/>
</dbReference>
<name>A0ABU3PH81_9BURK</name>
<proteinExistence type="inferred from homology"/>
<dbReference type="InterPro" id="IPR006311">
    <property type="entry name" value="TAT_signal"/>
</dbReference>
<reference evidence="5" key="1">
    <citation type="submission" date="2023-09" db="EMBL/GenBank/DDBJ databases">
        <title>Paucibacter sp. APW11 Genome sequencing and assembly.</title>
        <authorList>
            <person name="Kim I."/>
        </authorList>
    </citation>
    <scope>NUCLEOTIDE SEQUENCE</scope>
    <source>
        <strain evidence="5">APW11</strain>
    </source>
</reference>
<feature type="domain" description="Solute-binding protein family 5" evidence="4">
    <location>
        <begin position="75"/>
        <end position="418"/>
    </location>
</feature>
<sequence>MSIRRRDIMARAGGIAAAWLVATAQAASARDALVIGMTLEPPGLDPTLGAASAIAEIVHYNVFETLTRIGPDGRPGPLLALGWELSPDLKTYTFRLRRGVRFHNGEPFNAQAVKFSFERAAAEKSTNKDKRVFANIAFIATPEPDLLVLGLKQIEPDLLFLLGQAPAAIVEPKSAERNNVQPIGTGPYQLGSWLRGASLTLKAFEGYAERGQALPAIRRVTFRFIADPAAQVAALLSGDVDAFPRVAAARSLAQFRDAREAGGAARFQVIVAPSRAKTILAFNHKKKPLDDVRVRRAIAMAIDRKAVIAAAADGFGVPIGSHYVPGAPGYVDLTAVNAYDPARARALLKEAAQQLGFALPLGLSLKLPPAPYARQGGELIAAQLAQIGVQAKLENIEWAQWLSGVYANKAFDMTLIAHVEPFDLGNFAKPGYYWGYESAAFNERYAQLLNTPREADRLKLLGELQRQIANDAVAAYLYQPQWITVAKRGLKGLGTEMPIFVNDIATLRWE</sequence>
<dbReference type="Gene3D" id="3.90.76.10">
    <property type="entry name" value="Dipeptide-binding Protein, Domain 1"/>
    <property type="match status" value="1"/>
</dbReference>
<evidence type="ECO:0000256" key="3">
    <source>
        <dbReference type="SAM" id="SignalP"/>
    </source>
</evidence>
<keyword evidence="2 3" id="KW-0732">Signal</keyword>
<dbReference type="Gene3D" id="3.40.190.10">
    <property type="entry name" value="Periplasmic binding protein-like II"/>
    <property type="match status" value="1"/>
</dbReference>
<dbReference type="PANTHER" id="PTHR30290">
    <property type="entry name" value="PERIPLASMIC BINDING COMPONENT OF ABC TRANSPORTER"/>
    <property type="match status" value="1"/>
</dbReference>
<evidence type="ECO:0000259" key="4">
    <source>
        <dbReference type="Pfam" id="PF00496"/>
    </source>
</evidence>
<keyword evidence="6" id="KW-1185">Reference proteome</keyword>
<evidence type="ECO:0000256" key="2">
    <source>
        <dbReference type="ARBA" id="ARBA00022729"/>
    </source>
</evidence>
<accession>A0ABU3PH81</accession>
<evidence type="ECO:0000313" key="5">
    <source>
        <dbReference type="EMBL" id="MDT9001760.1"/>
    </source>
</evidence>
<dbReference type="Proteomes" id="UP001246372">
    <property type="component" value="Unassembled WGS sequence"/>
</dbReference>
<dbReference type="CDD" id="cd08494">
    <property type="entry name" value="PBP2_NikA_DppA_OppA_like_6"/>
    <property type="match status" value="1"/>
</dbReference>